<protein>
    <submittedName>
        <fullName evidence="2">Uncharacterized protein DUF4412</fullName>
    </submittedName>
</protein>
<evidence type="ECO:0000313" key="3">
    <source>
        <dbReference type="Proteomes" id="UP000295247"/>
    </source>
</evidence>
<accession>A0A4R4AGE2</accession>
<dbReference type="Proteomes" id="UP000295247">
    <property type="component" value="Unassembled WGS sequence"/>
</dbReference>
<dbReference type="Pfam" id="PF14371">
    <property type="entry name" value="DUF4412"/>
    <property type="match status" value="1"/>
</dbReference>
<organism evidence="2 3">
    <name type="scientific">Marichromatium gracile</name>
    <name type="common">Chromatium gracile</name>
    <dbReference type="NCBI Taxonomy" id="1048"/>
    <lineage>
        <taxon>Bacteria</taxon>
        <taxon>Pseudomonadati</taxon>
        <taxon>Pseudomonadota</taxon>
        <taxon>Gammaproteobacteria</taxon>
        <taxon>Chromatiales</taxon>
        <taxon>Chromatiaceae</taxon>
        <taxon>Marichromatium</taxon>
    </lineage>
</organism>
<proteinExistence type="predicted"/>
<dbReference type="RefSeq" id="WP_123139956.1">
    <property type="nucleotide sequence ID" value="NZ_NRRH01000006.1"/>
</dbReference>
<dbReference type="EMBL" id="SMDC01000002">
    <property type="protein sequence ID" value="TCW38273.1"/>
    <property type="molecule type" value="Genomic_DNA"/>
</dbReference>
<reference evidence="2 3" key="1">
    <citation type="submission" date="2019-03" db="EMBL/GenBank/DDBJ databases">
        <title>Genomic Encyclopedia of Type Strains, Phase IV (KMG-IV): sequencing the most valuable type-strain genomes for metagenomic binning, comparative biology and taxonomic classification.</title>
        <authorList>
            <person name="Goeker M."/>
        </authorList>
    </citation>
    <scope>NUCLEOTIDE SEQUENCE [LARGE SCALE GENOMIC DNA]</scope>
    <source>
        <strain evidence="2 3">DSM 203</strain>
    </source>
</reference>
<evidence type="ECO:0000313" key="2">
    <source>
        <dbReference type="EMBL" id="TCW38273.1"/>
    </source>
</evidence>
<dbReference type="InterPro" id="IPR025524">
    <property type="entry name" value="DUF4412"/>
</dbReference>
<evidence type="ECO:0000259" key="1">
    <source>
        <dbReference type="Pfam" id="PF14371"/>
    </source>
</evidence>
<feature type="domain" description="DUF4412" evidence="1">
    <location>
        <begin position="70"/>
        <end position="237"/>
    </location>
</feature>
<dbReference type="AlphaFoldDB" id="A0A4R4AGE2"/>
<sequence>MTMIHTARRTRLPAGLLLAALLLPLLAVAGDGYYIETVNRGSAVMTEGPQESLTKTYIAAGKMKVVNSGENADSMILDPESGVITFLNDGLQQYFTINVDDVAKAMADPSMAQMRAMISETKVSVEDTGETRQIGDWECRKYAVTKQGMMQVEQEVWATEEIDLDVRPYTRMMRMAGAGDIPGGAEQMAELDKIKGFPILTISTMNMMGTEVRTETEVTAVRQETIADDFFTVPDDYQLKEIGMGMAPPAGHPPAQ</sequence>
<comment type="caution">
    <text evidence="2">The sequence shown here is derived from an EMBL/GenBank/DDBJ whole genome shotgun (WGS) entry which is preliminary data.</text>
</comment>
<gene>
    <name evidence="2" type="ORF">EDC29_102165</name>
</gene>
<name>A0A4R4AGE2_MARGR</name>